<sequence>MLDCIHCRERVSSYDEFDEAVLGKLKIYAPDLIYLDIRNLYGSYRTPLSILKRLPPLDKSLEIGSHCRGFETTRKLQDLVWIFVSYGIGVDAWSNLLLLYLTPELKHLVGVRLRIKGRGSMNNQNNQTTKQIESFHAVFGDCLVYSLLEVILLAEELPCDTVLPTVKKIILRLTKGYFSFPNESRSNFEKSLMDAKSCLQLRQVMGKPFQRT</sequence>
<dbReference type="EMBL" id="BTFZ01000011">
    <property type="protein sequence ID" value="GMM36979.1"/>
    <property type="molecule type" value="Genomic_DNA"/>
</dbReference>
<keyword evidence="2" id="KW-1185">Reference proteome</keyword>
<dbReference type="RefSeq" id="XP_064853975.1">
    <property type="nucleotide sequence ID" value="XM_064997903.1"/>
</dbReference>
<protein>
    <submittedName>
        <fullName evidence="1">Uncharacterized protein</fullName>
    </submittedName>
</protein>
<reference evidence="1 2" key="1">
    <citation type="journal article" date="2023" name="Elife">
        <title>Identification of key yeast species and microbe-microbe interactions impacting larval growth of Drosophila in the wild.</title>
        <authorList>
            <person name="Mure A."/>
            <person name="Sugiura Y."/>
            <person name="Maeda R."/>
            <person name="Honda K."/>
            <person name="Sakurai N."/>
            <person name="Takahashi Y."/>
            <person name="Watada M."/>
            <person name="Katoh T."/>
            <person name="Gotoh A."/>
            <person name="Gotoh Y."/>
            <person name="Taniguchi I."/>
            <person name="Nakamura K."/>
            <person name="Hayashi T."/>
            <person name="Katayama T."/>
            <person name="Uemura T."/>
            <person name="Hattori Y."/>
        </authorList>
    </citation>
    <scope>NUCLEOTIDE SEQUENCE [LARGE SCALE GENOMIC DNA]</scope>
    <source>
        <strain evidence="1 2">SC-9</strain>
    </source>
</reference>
<comment type="caution">
    <text evidence="1">The sequence shown here is derived from an EMBL/GenBank/DDBJ whole genome shotgun (WGS) entry which is preliminary data.</text>
</comment>
<evidence type="ECO:0000313" key="2">
    <source>
        <dbReference type="Proteomes" id="UP001360560"/>
    </source>
</evidence>
<proteinExistence type="predicted"/>
<dbReference type="Proteomes" id="UP001360560">
    <property type="component" value="Unassembled WGS sequence"/>
</dbReference>
<gene>
    <name evidence="1" type="ORF">DASC09_043040</name>
</gene>
<organism evidence="1 2">
    <name type="scientific">Saccharomycopsis crataegensis</name>
    <dbReference type="NCBI Taxonomy" id="43959"/>
    <lineage>
        <taxon>Eukaryota</taxon>
        <taxon>Fungi</taxon>
        <taxon>Dikarya</taxon>
        <taxon>Ascomycota</taxon>
        <taxon>Saccharomycotina</taxon>
        <taxon>Saccharomycetes</taxon>
        <taxon>Saccharomycopsidaceae</taxon>
        <taxon>Saccharomycopsis</taxon>
    </lineage>
</organism>
<accession>A0AAV5QQI9</accession>
<evidence type="ECO:0000313" key="1">
    <source>
        <dbReference type="EMBL" id="GMM36979.1"/>
    </source>
</evidence>
<dbReference type="GeneID" id="90074954"/>
<name>A0AAV5QQI9_9ASCO</name>
<dbReference type="AlphaFoldDB" id="A0AAV5QQI9"/>